<dbReference type="PANTHER" id="PTHR32251:SF17">
    <property type="entry name" value="STEROID 5-ALPHA REDUCTASE C-TERMINAL DOMAIN-CONTAINING PROTEIN"/>
    <property type="match status" value="1"/>
</dbReference>
<keyword evidence="1" id="KW-1133">Transmembrane helix</keyword>
<evidence type="ECO:0000256" key="1">
    <source>
        <dbReference type="SAM" id="Phobius"/>
    </source>
</evidence>
<protein>
    <recommendedName>
        <fullName evidence="3">Steroid 5-alpha reductase C-terminal domain-containing protein</fullName>
    </recommendedName>
</protein>
<dbReference type="AlphaFoldDB" id="A0A7S0E5U7"/>
<sequence>MLRRRAAKLASPLLTWQRSRAVASGPGGSTVPSPLVTSAKIFGAANLLGLGVSLATGSHYHLDLLGTGAFTLAAIATAGTDPRQMVSAAAVGIWSFKLAAFLVYRVCQTTHDARLDDTLASASGAVGFWTVSCLWGWLVSLPHTIAAATPGARPSFGRATDRAGLLLLVLGLAVESLADWQKWSFKQNEANRGRFCDAGLWQVSQHPNWCGNLMLWTGILVLNAQTLLSDLGPVRRRPAAAFLAAACSPLFMLALFYGQASGAMTNTVELAERRYGADPAFREYVSSTPLIMPTPQSLARLLG</sequence>
<keyword evidence="1" id="KW-0812">Transmembrane</keyword>
<accession>A0A7S0E5U7</accession>
<evidence type="ECO:0000313" key="2">
    <source>
        <dbReference type="EMBL" id="CAD8475257.1"/>
    </source>
</evidence>
<feature type="transmembrane region" description="Helical" evidence="1">
    <location>
        <begin position="239"/>
        <end position="258"/>
    </location>
</feature>
<gene>
    <name evidence="2" type="ORF">PANT1444_LOCUS4226</name>
</gene>
<name>A0A7S0E5U7_9EUKA</name>
<feature type="transmembrane region" description="Helical" evidence="1">
    <location>
        <begin position="85"/>
        <end position="107"/>
    </location>
</feature>
<evidence type="ECO:0008006" key="3">
    <source>
        <dbReference type="Google" id="ProtNLM"/>
    </source>
</evidence>
<reference evidence="2" key="1">
    <citation type="submission" date="2021-01" db="EMBL/GenBank/DDBJ databases">
        <authorList>
            <person name="Corre E."/>
            <person name="Pelletier E."/>
            <person name="Niang G."/>
            <person name="Scheremetjew M."/>
            <person name="Finn R."/>
            <person name="Kale V."/>
            <person name="Holt S."/>
            <person name="Cochrane G."/>
            <person name="Meng A."/>
            <person name="Brown T."/>
            <person name="Cohen L."/>
        </authorList>
    </citation>
    <scope>NUCLEOTIDE SEQUENCE</scope>
    <source>
        <strain evidence="2">CCMP1374</strain>
    </source>
</reference>
<keyword evidence="1" id="KW-0472">Membrane</keyword>
<dbReference type="InterPro" id="IPR010721">
    <property type="entry name" value="UstE-like"/>
</dbReference>
<proteinExistence type="predicted"/>
<dbReference type="Gene3D" id="1.20.120.1630">
    <property type="match status" value="1"/>
</dbReference>
<dbReference type="PANTHER" id="PTHR32251">
    <property type="entry name" value="3-OXO-5-ALPHA-STEROID 4-DEHYDROGENASE"/>
    <property type="match status" value="1"/>
</dbReference>
<dbReference type="GO" id="GO:0016020">
    <property type="term" value="C:membrane"/>
    <property type="evidence" value="ECO:0007669"/>
    <property type="project" value="TreeGrafter"/>
</dbReference>
<dbReference type="Pfam" id="PF06966">
    <property type="entry name" value="DUF1295"/>
    <property type="match status" value="1"/>
</dbReference>
<organism evidence="2">
    <name type="scientific">Phaeocystis antarctica</name>
    <dbReference type="NCBI Taxonomy" id="33657"/>
    <lineage>
        <taxon>Eukaryota</taxon>
        <taxon>Haptista</taxon>
        <taxon>Haptophyta</taxon>
        <taxon>Prymnesiophyceae</taxon>
        <taxon>Phaeocystales</taxon>
        <taxon>Phaeocystaceae</taxon>
        <taxon>Phaeocystis</taxon>
    </lineage>
</organism>
<dbReference type="EMBL" id="HBEP01007441">
    <property type="protein sequence ID" value="CAD8475257.1"/>
    <property type="molecule type" value="Transcribed_RNA"/>
</dbReference>
<feature type="transmembrane region" description="Helical" evidence="1">
    <location>
        <begin position="119"/>
        <end position="139"/>
    </location>
</feature>